<evidence type="ECO:0000313" key="3">
    <source>
        <dbReference type="EMBL" id="HGQ54885.1"/>
    </source>
</evidence>
<dbReference type="InterPro" id="IPR050696">
    <property type="entry name" value="FtsA/MreB"/>
</dbReference>
<dbReference type="PANTHER" id="PTHR32432">
    <property type="entry name" value="CELL DIVISION PROTEIN FTSA-RELATED"/>
    <property type="match status" value="1"/>
</dbReference>
<evidence type="ECO:0000256" key="2">
    <source>
        <dbReference type="SAM" id="Phobius"/>
    </source>
</evidence>
<dbReference type="CDD" id="cd24049">
    <property type="entry name" value="ASKHA_NBD_PilM"/>
    <property type="match status" value="1"/>
</dbReference>
<reference evidence="4" key="1">
    <citation type="journal article" date="2020" name="mSystems">
        <title>Genome- and Community-Level Interaction Insights into Carbon Utilization and Element Cycling Functions of Hydrothermarchaeota in Hydrothermal Sediment.</title>
        <authorList>
            <person name="Zhou Z."/>
            <person name="Liu Y."/>
            <person name="Xu W."/>
            <person name="Pan J."/>
            <person name="Luo Z.H."/>
            <person name="Li M."/>
        </authorList>
    </citation>
    <scope>NUCLEOTIDE SEQUENCE [LARGE SCALE GENOMIC DNA]</scope>
    <source>
        <strain evidence="4">SpSt-594</strain>
        <strain evidence="3">SpSt-655</strain>
    </source>
</reference>
<comment type="caution">
    <text evidence="4">The sequence shown here is derived from an EMBL/GenBank/DDBJ whole genome shotgun (WGS) entry which is preliminary data.</text>
</comment>
<organism evidence="4">
    <name type="scientific">candidate division WOR-3 bacterium</name>
    <dbReference type="NCBI Taxonomy" id="2052148"/>
    <lineage>
        <taxon>Bacteria</taxon>
        <taxon>Bacteria division WOR-3</taxon>
    </lineage>
</organism>
<dbReference type="Gene3D" id="3.30.1490.300">
    <property type="match status" value="1"/>
</dbReference>
<dbReference type="SUPFAM" id="SSF53067">
    <property type="entry name" value="Actin-like ATPase domain"/>
    <property type="match status" value="2"/>
</dbReference>
<dbReference type="AlphaFoldDB" id="A0A7C4S2Z0"/>
<keyword evidence="2" id="KW-0472">Membrane</keyword>
<dbReference type="Pfam" id="PF11104">
    <property type="entry name" value="PilM_2"/>
    <property type="match status" value="1"/>
</dbReference>
<dbReference type="EMBL" id="DSZH01000092">
    <property type="protein sequence ID" value="HGU47315.1"/>
    <property type="molecule type" value="Genomic_DNA"/>
</dbReference>
<protein>
    <submittedName>
        <fullName evidence="4">Type IV pilus assembly protein PilM</fullName>
    </submittedName>
</protein>
<keyword evidence="2" id="KW-0812">Transmembrane</keyword>
<keyword evidence="1" id="KW-0175">Coiled coil</keyword>
<gene>
    <name evidence="4" type="primary">pilM</name>
    <name evidence="4" type="ORF">ENT60_01975</name>
    <name evidence="3" type="ORF">ENU28_00295</name>
</gene>
<dbReference type="PANTHER" id="PTHR32432:SF3">
    <property type="entry name" value="ETHANOLAMINE UTILIZATION PROTEIN EUTJ"/>
    <property type="match status" value="1"/>
</dbReference>
<feature type="coiled-coil region" evidence="1">
    <location>
        <begin position="399"/>
        <end position="443"/>
    </location>
</feature>
<dbReference type="Gene3D" id="3.30.420.40">
    <property type="match status" value="2"/>
</dbReference>
<sequence length="536" mass="60427">MKGIDFKTLFQKEGKGALSIDIGSQSVKFVYMEKDKVCAYGLREFVEIPDISGIIRELIKDVKPAKVYSFVSGPSVSLRQAPFPKMSKKELRDAIFLRLDKYSPFTIDEAILDYKTLGTIEEAGKEANNVMVVSVRKDIIADHIATLRKVGLEPTAISVIPFALAAAAKKFGNLKEEEVVALLDIGAEFTDIIFIRNKQLEFTRTVTTAGNSITEAMTVAIMTEEGELALSLEEAERYKRIYGIPEETNEETLPNGVKVKRLLSLQRPALERFLGEINRTIDFYKREYGIPAINRILICGGGAELKGLKEFLEENLKISVEVFDPFKNYNLYLPNYPQNIGHRLVACLGLHYDPEAVDLLPSEIKFRRYAARDLQIVGAIAIVLIPLLILINIGLEVQKAIEQGQIKKLQRELKEVEVISQEYTNLKNKVDELEAQQKLLKGIVGETEVVTPLLRFFSREVPSNIQLNSLTFTGLSKINIKGVVTGRPEYLEVDLADFMWKLENSKMVKEVNLINKTKTYLIGEEVLNFELECLLE</sequence>
<name>A0A7C4S2Z0_UNCW3</name>
<dbReference type="NCBIfam" id="TIGR01175">
    <property type="entry name" value="pilM"/>
    <property type="match status" value="1"/>
</dbReference>
<keyword evidence="2" id="KW-1133">Transmembrane helix</keyword>
<evidence type="ECO:0000256" key="1">
    <source>
        <dbReference type="SAM" id="Coils"/>
    </source>
</evidence>
<accession>A0A7C4S2Z0</accession>
<evidence type="ECO:0000313" key="4">
    <source>
        <dbReference type="EMBL" id="HGU47315.1"/>
    </source>
</evidence>
<proteinExistence type="predicted"/>
<dbReference type="EMBL" id="DTBX01000011">
    <property type="protein sequence ID" value="HGQ54885.1"/>
    <property type="molecule type" value="Genomic_DNA"/>
</dbReference>
<feature type="transmembrane region" description="Helical" evidence="2">
    <location>
        <begin position="374"/>
        <end position="395"/>
    </location>
</feature>
<dbReference type="InterPro" id="IPR005883">
    <property type="entry name" value="PilM"/>
</dbReference>
<dbReference type="InterPro" id="IPR043129">
    <property type="entry name" value="ATPase_NBD"/>
</dbReference>